<feature type="compositionally biased region" description="Polar residues" evidence="1">
    <location>
        <begin position="221"/>
        <end position="233"/>
    </location>
</feature>
<keyword evidence="4" id="KW-1185">Reference proteome</keyword>
<feature type="region of interest" description="Disordered" evidence="1">
    <location>
        <begin position="250"/>
        <end position="269"/>
    </location>
</feature>
<dbReference type="InParanoid" id="A0A067QHV6"/>
<sequence length="323" mass="35690">MAKSKSLKAALLSHQSTQAKKQKATKAAQAAESKLKLLSNPSLRLSKSKTKSSPHPPTIPFKPTDRILLIGEGNFSFALSLALSPPPTLSHLPPSNLTATAYDSEQDCYTKYPDAHANVRRLKEKGVSILFSIDAGKLDKVPALKGKMWDRIVWNFPHAGKGITDQDRNIRSNQLIILDFLRSAAHILSSGPIPSFTPSRKNKGKQKSGDDSDDDHDDSENLVQSSDSQSGTRGTILVTLRNVPPYTLWDLPRLAKSPPPPASSTSLRNPRYTLLRSFAFHRSAYKGYQHRMTKGERKNGEGSTGQGGEDRCWEFCLRDEEDE</sequence>
<dbReference type="GO" id="GO:0070475">
    <property type="term" value="P:rRNA base methylation"/>
    <property type="evidence" value="ECO:0007669"/>
    <property type="project" value="InterPro"/>
</dbReference>
<protein>
    <recommendedName>
        <fullName evidence="2">25S rRNA (uridine-N(3))-methyltransferase BMT5-like domain-containing protein</fullName>
    </recommendedName>
</protein>
<proteinExistence type="predicted"/>
<dbReference type="InterPro" id="IPR019446">
    <property type="entry name" value="BMT5-like"/>
</dbReference>
<dbReference type="Pfam" id="PF10354">
    <property type="entry name" value="BMT5-like"/>
    <property type="match status" value="1"/>
</dbReference>
<dbReference type="HOGENOM" id="CLU_035438_1_1_1"/>
<evidence type="ECO:0000313" key="4">
    <source>
        <dbReference type="Proteomes" id="UP000027265"/>
    </source>
</evidence>
<dbReference type="AlphaFoldDB" id="A0A067QHV6"/>
<dbReference type="STRING" id="933084.A0A067QHV6"/>
<feature type="region of interest" description="Disordered" evidence="1">
    <location>
        <begin position="192"/>
        <end position="236"/>
    </location>
</feature>
<evidence type="ECO:0000313" key="3">
    <source>
        <dbReference type="EMBL" id="KDQ63097.1"/>
    </source>
</evidence>
<dbReference type="FunCoup" id="A0A067QHV6">
    <property type="interactions" value="248"/>
</dbReference>
<dbReference type="PANTHER" id="PTHR11538:SF26">
    <property type="entry name" value="FERREDOXIN-FOLD ANTICODON-BINDING DOMAIN-CONTAINING PROTEIN 1"/>
    <property type="match status" value="1"/>
</dbReference>
<dbReference type="PANTHER" id="PTHR11538">
    <property type="entry name" value="PHENYLALANYL-TRNA SYNTHETASE"/>
    <property type="match status" value="1"/>
</dbReference>
<feature type="domain" description="25S rRNA (uridine-N(3))-methyltransferase BMT5-like" evidence="2">
    <location>
        <begin position="68"/>
        <end position="291"/>
    </location>
</feature>
<feature type="compositionally biased region" description="Acidic residues" evidence="1">
    <location>
        <begin position="211"/>
        <end position="220"/>
    </location>
</feature>
<feature type="compositionally biased region" description="Low complexity" evidence="1">
    <location>
        <begin position="1"/>
        <end position="31"/>
    </location>
</feature>
<dbReference type="GO" id="GO:0005737">
    <property type="term" value="C:cytoplasm"/>
    <property type="evidence" value="ECO:0007669"/>
    <property type="project" value="TreeGrafter"/>
</dbReference>
<evidence type="ECO:0000256" key="1">
    <source>
        <dbReference type="SAM" id="MobiDB-lite"/>
    </source>
</evidence>
<accession>A0A067QHV6</accession>
<evidence type="ECO:0000259" key="2">
    <source>
        <dbReference type="Pfam" id="PF10354"/>
    </source>
</evidence>
<dbReference type="GO" id="GO:0070042">
    <property type="term" value="F:rRNA (uridine-N3-)-methyltransferase activity"/>
    <property type="evidence" value="ECO:0007669"/>
    <property type="project" value="InterPro"/>
</dbReference>
<feature type="region of interest" description="Disordered" evidence="1">
    <location>
        <begin position="1"/>
        <end position="58"/>
    </location>
</feature>
<dbReference type="Proteomes" id="UP000027265">
    <property type="component" value="Unassembled WGS sequence"/>
</dbReference>
<dbReference type="OrthoDB" id="273345at2759"/>
<dbReference type="EMBL" id="KL197710">
    <property type="protein sequence ID" value="KDQ63097.1"/>
    <property type="molecule type" value="Genomic_DNA"/>
</dbReference>
<gene>
    <name evidence="3" type="ORF">JAAARDRAFT_119297</name>
</gene>
<name>A0A067QHV6_9AGAM</name>
<organism evidence="3 4">
    <name type="scientific">Jaapia argillacea MUCL 33604</name>
    <dbReference type="NCBI Taxonomy" id="933084"/>
    <lineage>
        <taxon>Eukaryota</taxon>
        <taxon>Fungi</taxon>
        <taxon>Dikarya</taxon>
        <taxon>Basidiomycota</taxon>
        <taxon>Agaricomycotina</taxon>
        <taxon>Agaricomycetes</taxon>
        <taxon>Agaricomycetidae</taxon>
        <taxon>Jaapiales</taxon>
        <taxon>Jaapiaceae</taxon>
        <taxon>Jaapia</taxon>
    </lineage>
</organism>
<reference evidence="4" key="1">
    <citation type="journal article" date="2014" name="Proc. Natl. Acad. Sci. U.S.A.">
        <title>Extensive sampling of basidiomycete genomes demonstrates inadequacy of the white-rot/brown-rot paradigm for wood decay fungi.</title>
        <authorList>
            <person name="Riley R."/>
            <person name="Salamov A.A."/>
            <person name="Brown D.W."/>
            <person name="Nagy L.G."/>
            <person name="Floudas D."/>
            <person name="Held B.W."/>
            <person name="Levasseur A."/>
            <person name="Lombard V."/>
            <person name="Morin E."/>
            <person name="Otillar R."/>
            <person name="Lindquist E.A."/>
            <person name="Sun H."/>
            <person name="LaButti K.M."/>
            <person name="Schmutz J."/>
            <person name="Jabbour D."/>
            <person name="Luo H."/>
            <person name="Baker S.E."/>
            <person name="Pisabarro A.G."/>
            <person name="Walton J.D."/>
            <person name="Blanchette R.A."/>
            <person name="Henrissat B."/>
            <person name="Martin F."/>
            <person name="Cullen D."/>
            <person name="Hibbett D.S."/>
            <person name="Grigoriev I.V."/>
        </authorList>
    </citation>
    <scope>NUCLEOTIDE SEQUENCE [LARGE SCALE GENOMIC DNA]</scope>
    <source>
        <strain evidence="4">MUCL 33604</strain>
    </source>
</reference>
<feature type="region of interest" description="Disordered" evidence="1">
    <location>
        <begin position="290"/>
        <end position="312"/>
    </location>
</feature>